<dbReference type="Gene3D" id="3.40.50.300">
    <property type="entry name" value="P-loop containing nucleotide triphosphate hydrolases"/>
    <property type="match status" value="1"/>
</dbReference>
<dbReference type="SMART" id="SM00534">
    <property type="entry name" value="MUTSac"/>
    <property type="match status" value="1"/>
</dbReference>
<sequence length="524" mass="59452">MNRHTVISRKRKRAEAIIAINQDEITHLKREGNNFEDGAEFTDPKHEYSYDLDIFGKHSIFQHINRTETYKGKEKLAGLFLKLLPQNEILNNQEAVKELTIKPEFRQEIQALGLIKKDNQKTYSKLINWSKEKVVGVSLISRLLAFLLPLVLLGLFTAYIVTRDTALLSACGYVFIFNLLLVLGKIKSLRNENNYTTEVNEILHQYSLIINQIEKEKFKAEKLLTLQNKLYSGKEPAGKLIKTLSILFSQMDTVGNVLGALIMNGIFQYHVHILAGLHSWKKQHADNIENWLDVIAEFEALNSLANYYYNNQDYIFPQLNTEYKIEFKNLSHPLLNPATRIGNDVAFTPQFTVLTGSNMSGKSTFLRSLGLNMVLAGMGAPVCADAAVVHPLPVLVSMRLSDSLADSESYFFAEIKRLKKIMDAVKNERSFVLLDEILRGTNSDDKRSGTIAVVEKMVGYNAIGAIATHDVEVCETTYKYPDSLVNRCFEAEITHSELYFDYKLREGVCKNKSATFLMKKQGVI</sequence>
<feature type="transmembrane region" description="Helical" evidence="4">
    <location>
        <begin position="166"/>
        <end position="184"/>
    </location>
</feature>
<dbReference type="InterPro" id="IPR045076">
    <property type="entry name" value="MutS"/>
</dbReference>
<evidence type="ECO:0000256" key="1">
    <source>
        <dbReference type="ARBA" id="ARBA00022741"/>
    </source>
</evidence>
<keyword evidence="4" id="KW-1133">Transmembrane helix</keyword>
<keyword evidence="4" id="KW-0812">Transmembrane</keyword>
<comment type="caution">
    <text evidence="6">The sequence shown here is derived from an EMBL/GenBank/DDBJ whole genome shotgun (WGS) entry which is preliminary data.</text>
</comment>
<dbReference type="InterPro" id="IPR036187">
    <property type="entry name" value="DNA_mismatch_repair_MutS_sf"/>
</dbReference>
<protein>
    <submittedName>
        <fullName evidence="6">DNA mismatch repair protein MutS</fullName>
    </submittedName>
</protein>
<reference evidence="7" key="1">
    <citation type="journal article" date="2019" name="Int. J. Syst. Evol. Microbiol.">
        <title>The Global Catalogue of Microorganisms (GCM) 10K type strain sequencing project: providing services to taxonomists for standard genome sequencing and annotation.</title>
        <authorList>
            <consortium name="The Broad Institute Genomics Platform"/>
            <consortium name="The Broad Institute Genome Sequencing Center for Infectious Disease"/>
            <person name="Wu L."/>
            <person name="Ma J."/>
        </authorList>
    </citation>
    <scope>NUCLEOTIDE SEQUENCE [LARGE SCALE GENOMIC DNA]</scope>
    <source>
        <strain evidence="7">CGMCC 1.15461</strain>
    </source>
</reference>
<feature type="transmembrane region" description="Helical" evidence="4">
    <location>
        <begin position="134"/>
        <end position="160"/>
    </location>
</feature>
<dbReference type="SUPFAM" id="SSF48334">
    <property type="entry name" value="DNA repair protein MutS, domain III"/>
    <property type="match status" value="1"/>
</dbReference>
<dbReference type="PANTHER" id="PTHR11361">
    <property type="entry name" value="DNA MISMATCH REPAIR PROTEIN MUTS FAMILY MEMBER"/>
    <property type="match status" value="1"/>
</dbReference>
<dbReference type="InterPro" id="IPR027417">
    <property type="entry name" value="P-loop_NTPase"/>
</dbReference>
<dbReference type="InterPro" id="IPR000432">
    <property type="entry name" value="DNA_mismatch_repair_MutS_C"/>
</dbReference>
<evidence type="ECO:0000256" key="3">
    <source>
        <dbReference type="ARBA" id="ARBA00023125"/>
    </source>
</evidence>
<dbReference type="Proteomes" id="UP000615760">
    <property type="component" value="Unassembled WGS sequence"/>
</dbReference>
<dbReference type="EMBL" id="BMJE01000001">
    <property type="protein sequence ID" value="GGB64772.1"/>
    <property type="molecule type" value="Genomic_DNA"/>
</dbReference>
<evidence type="ECO:0000313" key="6">
    <source>
        <dbReference type="EMBL" id="GGB64772.1"/>
    </source>
</evidence>
<evidence type="ECO:0000259" key="5">
    <source>
        <dbReference type="SMART" id="SM00534"/>
    </source>
</evidence>
<evidence type="ECO:0000313" key="7">
    <source>
        <dbReference type="Proteomes" id="UP000615760"/>
    </source>
</evidence>
<name>A0ABQ1JEG2_9FLAO</name>
<accession>A0ABQ1JEG2</accession>
<keyword evidence="2" id="KW-0067">ATP-binding</keyword>
<keyword evidence="7" id="KW-1185">Reference proteome</keyword>
<feature type="domain" description="DNA mismatch repair proteins mutS family" evidence="5">
    <location>
        <begin position="349"/>
        <end position="519"/>
    </location>
</feature>
<dbReference type="PANTHER" id="PTHR11361:SF99">
    <property type="entry name" value="DNA MISMATCH REPAIR PROTEIN"/>
    <property type="match status" value="1"/>
</dbReference>
<keyword evidence="3" id="KW-0238">DNA-binding</keyword>
<keyword evidence="1" id="KW-0547">Nucleotide-binding</keyword>
<proteinExistence type="predicted"/>
<dbReference type="SUPFAM" id="SSF52540">
    <property type="entry name" value="P-loop containing nucleoside triphosphate hydrolases"/>
    <property type="match status" value="1"/>
</dbReference>
<evidence type="ECO:0000256" key="2">
    <source>
        <dbReference type="ARBA" id="ARBA00022840"/>
    </source>
</evidence>
<dbReference type="Pfam" id="PF00488">
    <property type="entry name" value="MutS_V"/>
    <property type="match status" value="1"/>
</dbReference>
<gene>
    <name evidence="6" type="ORF">GCM10007424_00850</name>
</gene>
<evidence type="ECO:0000256" key="4">
    <source>
        <dbReference type="SAM" id="Phobius"/>
    </source>
</evidence>
<organism evidence="6 7">
    <name type="scientific">Flavobacterium suaedae</name>
    <dbReference type="NCBI Taxonomy" id="1767027"/>
    <lineage>
        <taxon>Bacteria</taxon>
        <taxon>Pseudomonadati</taxon>
        <taxon>Bacteroidota</taxon>
        <taxon>Flavobacteriia</taxon>
        <taxon>Flavobacteriales</taxon>
        <taxon>Flavobacteriaceae</taxon>
        <taxon>Flavobacterium</taxon>
    </lineage>
</organism>
<keyword evidence="4" id="KW-0472">Membrane</keyword>